<dbReference type="InterPro" id="IPR017441">
    <property type="entry name" value="Protein_kinase_ATP_BS"/>
</dbReference>
<evidence type="ECO:0000256" key="4">
    <source>
        <dbReference type="ARBA" id="ARBA00022527"/>
    </source>
</evidence>
<evidence type="ECO:0000256" key="10">
    <source>
        <dbReference type="ARBA" id="ARBA00022842"/>
    </source>
</evidence>
<evidence type="ECO:0000256" key="13">
    <source>
        <dbReference type="PROSITE-ProRule" id="PRU10141"/>
    </source>
</evidence>
<evidence type="ECO:0000256" key="12">
    <source>
        <dbReference type="ARBA" id="ARBA00048679"/>
    </source>
</evidence>
<evidence type="ECO:0000256" key="15">
    <source>
        <dbReference type="SAM" id="MobiDB-lite"/>
    </source>
</evidence>
<dbReference type="InterPro" id="IPR008271">
    <property type="entry name" value="Ser/Thr_kinase_AS"/>
</dbReference>
<dbReference type="OrthoDB" id="248923at2759"/>
<feature type="region of interest" description="Disordered" evidence="15">
    <location>
        <begin position="707"/>
        <end position="738"/>
    </location>
</feature>
<evidence type="ECO:0000256" key="1">
    <source>
        <dbReference type="ARBA" id="ARBA00001946"/>
    </source>
</evidence>
<feature type="region of interest" description="Disordered" evidence="15">
    <location>
        <begin position="520"/>
        <end position="565"/>
    </location>
</feature>
<organism evidence="17 18">
    <name type="scientific">Paramecium octaurelia</name>
    <dbReference type="NCBI Taxonomy" id="43137"/>
    <lineage>
        <taxon>Eukaryota</taxon>
        <taxon>Sar</taxon>
        <taxon>Alveolata</taxon>
        <taxon>Ciliophora</taxon>
        <taxon>Intramacronucleata</taxon>
        <taxon>Oligohymenophorea</taxon>
        <taxon>Peniculida</taxon>
        <taxon>Parameciidae</taxon>
        <taxon>Paramecium</taxon>
    </lineage>
</organism>
<feature type="compositionally biased region" description="Polar residues" evidence="15">
    <location>
        <begin position="404"/>
        <end position="418"/>
    </location>
</feature>
<evidence type="ECO:0000256" key="7">
    <source>
        <dbReference type="ARBA" id="ARBA00022741"/>
    </source>
</evidence>
<keyword evidence="10" id="KW-0460">Magnesium</keyword>
<keyword evidence="7 13" id="KW-0547">Nucleotide-binding</keyword>
<dbReference type="FunFam" id="1.10.510.10:FF:000172">
    <property type="entry name" value="serine/threonine-protein kinase Nek1 isoform X1"/>
    <property type="match status" value="1"/>
</dbReference>
<dbReference type="AlphaFoldDB" id="A0A8S1TWZ5"/>
<sequence length="801" mass="93995">MSQNENEIYRRIKLLGEGSFGKAYLVECIQDGTLCVIKQVDLNQMKEDERRETIKEARILEALRHPNIVKFREVYKTKKGRLCIVMDYADGGDLSNKIKQTGSCLFSEVQILDWFTQICLAIKHVHDRKIIHRDLKTQNIFLTQDGIIKLGDFGIARVLNHTREKCKTIVGTPYYLSPEIIESRDYSFKTDIWSLGIILYELCALKPPFNAESLHGLALKIVRGQYNPIPDKFSTNMRQLISSLLQVDPNRRPNIHEVLKMPIIVNRIRSVLSESIRNVEFSHTILHKQNFVNHNLIVPYDTELRSVCSQPNLGKIQQQQPLQQYQQQQQPSNYLLAFNARGQPQNNLLKQKQLYQQHLPQNYDYISKPTQQNYNPYMNYQKYQQNKQQQQQQQQQQIQPIQPLQVNNRPNISPLNPQRNEKSPYYDDRSPLSKSPFNKDVRDKSPFEIQREQVRQQIKRNEEKFQQLQENKIKYLQPDKYELPKLSREPYSQPQIQYKYQKQQSDPVSVKDPIRLEPINNNQQQQKSEQQQQQKIDLQQKIEQQLQSQYPSSSRDQKEQRDSVYQAPQTERVQVAQYISQPPPTQQQQQTDPIQKTESVKPSKQQLKESQLILQEIREIKNDNKDDREKMKQFMEMKRQRNSNTQSEIQEVIKEASKNSDEQENEASQLLAELENIVIAAEGGDVKHSQVINVGDGDLINLQQSVRESVDREDDESLEQKSNASNENGERESFQDDEDIVCETPKELLYQLLLRQIGQEQLTKALNKIQNAYSQDYVNLMQNGLDELQQYKALIFMYECM</sequence>
<keyword evidence="5" id="KW-0808">Transferase</keyword>
<feature type="compositionally biased region" description="Polar residues" evidence="15">
    <location>
        <begin position="596"/>
        <end position="608"/>
    </location>
</feature>
<keyword evidence="9 13" id="KW-0067">ATP-binding</keyword>
<proteinExistence type="inferred from homology"/>
<evidence type="ECO:0000256" key="9">
    <source>
        <dbReference type="ARBA" id="ARBA00022840"/>
    </source>
</evidence>
<comment type="similarity">
    <text evidence="2">Belongs to the protein kinase superfamily. NEK Ser/Thr protein kinase family. NIMA subfamily.</text>
</comment>
<dbReference type="OMA" id="KIKYLQP"/>
<dbReference type="InterPro" id="IPR000719">
    <property type="entry name" value="Prot_kinase_dom"/>
</dbReference>
<feature type="coiled-coil region" evidence="14">
    <location>
        <begin position="617"/>
        <end position="680"/>
    </location>
</feature>
<dbReference type="PROSITE" id="PS50011">
    <property type="entry name" value="PROTEIN_KINASE_DOM"/>
    <property type="match status" value="1"/>
</dbReference>
<keyword evidence="4" id="KW-0723">Serine/threonine-protein kinase</keyword>
<feature type="compositionally biased region" description="Low complexity" evidence="15">
    <location>
        <begin position="383"/>
        <end position="402"/>
    </location>
</feature>
<evidence type="ECO:0000256" key="2">
    <source>
        <dbReference type="ARBA" id="ARBA00010886"/>
    </source>
</evidence>
<dbReference type="EMBL" id="CAJJDP010000031">
    <property type="protein sequence ID" value="CAD8156017.1"/>
    <property type="molecule type" value="Genomic_DNA"/>
</dbReference>
<dbReference type="SMART" id="SM00220">
    <property type="entry name" value="S_TKc"/>
    <property type="match status" value="1"/>
</dbReference>
<feature type="region of interest" description="Disordered" evidence="15">
    <location>
        <begin position="581"/>
        <end position="608"/>
    </location>
</feature>
<dbReference type="GO" id="GO:0005524">
    <property type="term" value="F:ATP binding"/>
    <property type="evidence" value="ECO:0007669"/>
    <property type="project" value="UniProtKB-UniRule"/>
</dbReference>
<keyword evidence="8" id="KW-0418">Kinase</keyword>
<feature type="compositionally biased region" description="Low complexity" evidence="15">
    <location>
        <begin position="523"/>
        <end position="549"/>
    </location>
</feature>
<reference evidence="17" key="1">
    <citation type="submission" date="2021-01" db="EMBL/GenBank/DDBJ databases">
        <authorList>
            <consortium name="Genoscope - CEA"/>
            <person name="William W."/>
        </authorList>
    </citation>
    <scope>NUCLEOTIDE SEQUENCE</scope>
</reference>
<comment type="cofactor">
    <cofactor evidence="1">
        <name>Mg(2+)</name>
        <dbReference type="ChEBI" id="CHEBI:18420"/>
    </cofactor>
</comment>
<dbReference type="FunFam" id="3.30.200.20:FF:000097">
    <property type="entry name" value="Probable serine/threonine-protein kinase nek1"/>
    <property type="match status" value="1"/>
</dbReference>
<evidence type="ECO:0000256" key="3">
    <source>
        <dbReference type="ARBA" id="ARBA00012513"/>
    </source>
</evidence>
<dbReference type="PROSITE" id="PS00108">
    <property type="entry name" value="PROTEIN_KINASE_ST"/>
    <property type="match status" value="1"/>
</dbReference>
<evidence type="ECO:0000313" key="18">
    <source>
        <dbReference type="Proteomes" id="UP000683925"/>
    </source>
</evidence>
<name>A0A8S1TWZ5_PAROT</name>
<dbReference type="Pfam" id="PF00069">
    <property type="entry name" value="Pkinase"/>
    <property type="match status" value="1"/>
</dbReference>
<evidence type="ECO:0000259" key="16">
    <source>
        <dbReference type="PROSITE" id="PS50011"/>
    </source>
</evidence>
<evidence type="ECO:0000256" key="11">
    <source>
        <dbReference type="ARBA" id="ARBA00047899"/>
    </source>
</evidence>
<comment type="catalytic activity">
    <reaction evidence="12">
        <text>L-seryl-[protein] + ATP = O-phospho-L-seryl-[protein] + ADP + H(+)</text>
        <dbReference type="Rhea" id="RHEA:17989"/>
        <dbReference type="Rhea" id="RHEA-COMP:9863"/>
        <dbReference type="Rhea" id="RHEA-COMP:11604"/>
        <dbReference type="ChEBI" id="CHEBI:15378"/>
        <dbReference type="ChEBI" id="CHEBI:29999"/>
        <dbReference type="ChEBI" id="CHEBI:30616"/>
        <dbReference type="ChEBI" id="CHEBI:83421"/>
        <dbReference type="ChEBI" id="CHEBI:456216"/>
        <dbReference type="EC" id="2.7.11.1"/>
    </reaction>
</comment>
<dbReference type="PANTHER" id="PTHR44899">
    <property type="entry name" value="CAMK FAMILY PROTEIN KINASE"/>
    <property type="match status" value="1"/>
</dbReference>
<keyword evidence="6" id="KW-0479">Metal-binding</keyword>
<keyword evidence="18" id="KW-1185">Reference proteome</keyword>
<feature type="compositionally biased region" description="Basic and acidic residues" evidence="15">
    <location>
        <begin position="419"/>
        <end position="445"/>
    </location>
</feature>
<evidence type="ECO:0000256" key="8">
    <source>
        <dbReference type="ARBA" id="ARBA00022777"/>
    </source>
</evidence>
<evidence type="ECO:0000256" key="14">
    <source>
        <dbReference type="SAM" id="Coils"/>
    </source>
</evidence>
<evidence type="ECO:0000256" key="5">
    <source>
        <dbReference type="ARBA" id="ARBA00022679"/>
    </source>
</evidence>
<dbReference type="EC" id="2.7.11.1" evidence="3"/>
<keyword evidence="14" id="KW-0175">Coiled coil</keyword>
<feature type="domain" description="Protein kinase" evidence="16">
    <location>
        <begin position="9"/>
        <end position="264"/>
    </location>
</feature>
<dbReference type="GO" id="GO:0004674">
    <property type="term" value="F:protein serine/threonine kinase activity"/>
    <property type="evidence" value="ECO:0007669"/>
    <property type="project" value="UniProtKB-KW"/>
</dbReference>
<dbReference type="GO" id="GO:0046872">
    <property type="term" value="F:metal ion binding"/>
    <property type="evidence" value="ECO:0007669"/>
    <property type="project" value="UniProtKB-KW"/>
</dbReference>
<comment type="caution">
    <text evidence="17">The sequence shown here is derived from an EMBL/GenBank/DDBJ whole genome shotgun (WGS) entry which is preliminary data.</text>
</comment>
<protein>
    <recommendedName>
        <fullName evidence="3">non-specific serine/threonine protein kinase</fullName>
        <ecNumber evidence="3">2.7.11.1</ecNumber>
    </recommendedName>
</protein>
<gene>
    <name evidence="17" type="ORF">POCTA_138.1.T0310248</name>
</gene>
<feature type="binding site" evidence="13">
    <location>
        <position position="38"/>
    </location>
    <ligand>
        <name>ATP</name>
        <dbReference type="ChEBI" id="CHEBI:30616"/>
    </ligand>
</feature>
<accession>A0A8S1TWZ5</accession>
<dbReference type="CDD" id="cd08215">
    <property type="entry name" value="STKc_Nek"/>
    <property type="match status" value="1"/>
</dbReference>
<comment type="catalytic activity">
    <reaction evidence="11">
        <text>L-threonyl-[protein] + ATP = O-phospho-L-threonyl-[protein] + ADP + H(+)</text>
        <dbReference type="Rhea" id="RHEA:46608"/>
        <dbReference type="Rhea" id="RHEA-COMP:11060"/>
        <dbReference type="Rhea" id="RHEA-COMP:11605"/>
        <dbReference type="ChEBI" id="CHEBI:15378"/>
        <dbReference type="ChEBI" id="CHEBI:30013"/>
        <dbReference type="ChEBI" id="CHEBI:30616"/>
        <dbReference type="ChEBI" id="CHEBI:61977"/>
        <dbReference type="ChEBI" id="CHEBI:456216"/>
        <dbReference type="EC" id="2.7.11.1"/>
    </reaction>
</comment>
<dbReference type="PANTHER" id="PTHR44899:SF3">
    <property type="entry name" value="SERINE_THREONINE-PROTEIN KINASE NEK1"/>
    <property type="match status" value="1"/>
</dbReference>
<dbReference type="InterPro" id="IPR051131">
    <property type="entry name" value="NEK_Ser/Thr_kinase_NIMA"/>
</dbReference>
<dbReference type="Proteomes" id="UP000683925">
    <property type="component" value="Unassembled WGS sequence"/>
</dbReference>
<feature type="region of interest" description="Disordered" evidence="15">
    <location>
        <begin position="383"/>
        <end position="445"/>
    </location>
</feature>
<dbReference type="PROSITE" id="PS00107">
    <property type="entry name" value="PROTEIN_KINASE_ATP"/>
    <property type="match status" value="1"/>
</dbReference>
<evidence type="ECO:0000313" key="17">
    <source>
        <dbReference type="EMBL" id="CAD8156017.1"/>
    </source>
</evidence>
<evidence type="ECO:0000256" key="6">
    <source>
        <dbReference type="ARBA" id="ARBA00022723"/>
    </source>
</evidence>